<evidence type="ECO:0000313" key="1">
    <source>
        <dbReference type="EMBL" id="QHS87610.1"/>
    </source>
</evidence>
<protein>
    <submittedName>
        <fullName evidence="1">Uncharacterized protein</fullName>
    </submittedName>
</protein>
<dbReference type="AlphaFoldDB" id="A0A6C0B6D0"/>
<proteinExistence type="predicted"/>
<name>A0A6C0B6D0_9ZZZZ</name>
<organism evidence="1">
    <name type="scientific">viral metagenome</name>
    <dbReference type="NCBI Taxonomy" id="1070528"/>
    <lineage>
        <taxon>unclassified sequences</taxon>
        <taxon>metagenomes</taxon>
        <taxon>organismal metagenomes</taxon>
    </lineage>
</organism>
<sequence>MCEQVFKKDVPVNVLFDLLEKICLKTEKYYFLDQNAFKKLLFHDLYVGFREELRPHYHVSKRFYIDRELTYRMFANVVRQLARTSNVRFDSEIKYHQSKYHVDYMVYHNGETTEQEVSAHREVAARKEALHKAQAEAKAALEAQAATIRAASDALEALVTCDSSTL</sequence>
<reference evidence="1" key="1">
    <citation type="journal article" date="2020" name="Nature">
        <title>Giant virus diversity and host interactions through global metagenomics.</title>
        <authorList>
            <person name="Schulz F."/>
            <person name="Roux S."/>
            <person name="Paez-Espino D."/>
            <person name="Jungbluth S."/>
            <person name="Walsh D.A."/>
            <person name="Denef V.J."/>
            <person name="McMahon K.D."/>
            <person name="Konstantinidis K.T."/>
            <person name="Eloe-Fadrosh E.A."/>
            <person name="Kyrpides N.C."/>
            <person name="Woyke T."/>
        </authorList>
    </citation>
    <scope>NUCLEOTIDE SEQUENCE</scope>
    <source>
        <strain evidence="1">GVMAG-M-3300010157-4</strain>
    </source>
</reference>
<accession>A0A6C0B6D0</accession>
<dbReference type="EMBL" id="MN739083">
    <property type="protein sequence ID" value="QHS87610.1"/>
    <property type="molecule type" value="Genomic_DNA"/>
</dbReference>